<gene>
    <name evidence="2" type="ORF">NW762_012475</name>
</gene>
<keyword evidence="1" id="KW-0732">Signal</keyword>
<evidence type="ECO:0000256" key="1">
    <source>
        <dbReference type="SAM" id="SignalP"/>
    </source>
</evidence>
<reference evidence="2" key="1">
    <citation type="submission" date="2022-09" db="EMBL/GenBank/DDBJ databases">
        <title>Fusarium specimens isolated from Avocado Roots.</title>
        <authorList>
            <person name="Stajich J."/>
            <person name="Roper C."/>
            <person name="Heimlech-Rivalta G."/>
        </authorList>
    </citation>
    <scope>NUCLEOTIDE SEQUENCE</scope>
    <source>
        <strain evidence="2">CF00136</strain>
    </source>
</reference>
<evidence type="ECO:0000313" key="2">
    <source>
        <dbReference type="EMBL" id="KAJ4249140.1"/>
    </source>
</evidence>
<evidence type="ECO:0000313" key="3">
    <source>
        <dbReference type="Proteomes" id="UP001152049"/>
    </source>
</evidence>
<proteinExistence type="predicted"/>
<feature type="chain" id="PRO_5040751301" evidence="1">
    <location>
        <begin position="19"/>
        <end position="89"/>
    </location>
</feature>
<protein>
    <submittedName>
        <fullName evidence="2">Uncharacterized protein</fullName>
    </submittedName>
</protein>
<accession>A0A9W8RP21</accession>
<dbReference type="EMBL" id="JAOQAZ010000034">
    <property type="protein sequence ID" value="KAJ4249140.1"/>
    <property type="molecule type" value="Genomic_DNA"/>
</dbReference>
<feature type="signal peptide" evidence="1">
    <location>
        <begin position="1"/>
        <end position="18"/>
    </location>
</feature>
<dbReference type="Proteomes" id="UP001152049">
    <property type="component" value="Unassembled WGS sequence"/>
</dbReference>
<comment type="caution">
    <text evidence="2">The sequence shown here is derived from an EMBL/GenBank/DDBJ whole genome shotgun (WGS) entry which is preliminary data.</text>
</comment>
<sequence length="89" mass="9498">MKVFTTAIFLALALGLQAAPTDNSAQLDKKEYTFDTSHLFQKRACYTTDCDTCIREWNMLKCSMAPYPGGGCGGGLAEARASCAEGGCC</sequence>
<dbReference type="AlphaFoldDB" id="A0A9W8RP21"/>
<organism evidence="2 3">
    <name type="scientific">Fusarium torreyae</name>
    <dbReference type="NCBI Taxonomy" id="1237075"/>
    <lineage>
        <taxon>Eukaryota</taxon>
        <taxon>Fungi</taxon>
        <taxon>Dikarya</taxon>
        <taxon>Ascomycota</taxon>
        <taxon>Pezizomycotina</taxon>
        <taxon>Sordariomycetes</taxon>
        <taxon>Hypocreomycetidae</taxon>
        <taxon>Hypocreales</taxon>
        <taxon>Nectriaceae</taxon>
        <taxon>Fusarium</taxon>
    </lineage>
</organism>
<name>A0A9W8RP21_9HYPO</name>
<keyword evidence="3" id="KW-1185">Reference proteome</keyword>
<dbReference type="OrthoDB" id="10351298at2759"/>